<dbReference type="GO" id="GO:0050906">
    <property type="term" value="P:detection of stimulus involved in sensory perception"/>
    <property type="evidence" value="ECO:0007669"/>
    <property type="project" value="UniProtKB-ARBA"/>
</dbReference>
<evidence type="ECO:0000256" key="12">
    <source>
        <dbReference type="ARBA" id="ARBA00023303"/>
    </source>
</evidence>
<dbReference type="GO" id="GO:0005886">
    <property type="term" value="C:plasma membrane"/>
    <property type="evidence" value="ECO:0007669"/>
    <property type="project" value="UniProtKB-SubCell"/>
</dbReference>
<dbReference type="AlphaFoldDB" id="A0AAW0UX98"/>
<dbReference type="Pfam" id="PF00060">
    <property type="entry name" value="Lig_chan"/>
    <property type="match status" value="1"/>
</dbReference>
<evidence type="ECO:0000256" key="10">
    <source>
        <dbReference type="ARBA" id="ARBA00023180"/>
    </source>
</evidence>
<feature type="transmembrane region" description="Helical" evidence="13">
    <location>
        <begin position="286"/>
        <end position="304"/>
    </location>
</feature>
<dbReference type="GO" id="GO:0015276">
    <property type="term" value="F:ligand-gated monoatomic ion channel activity"/>
    <property type="evidence" value="ECO:0007669"/>
    <property type="project" value="InterPro"/>
</dbReference>
<keyword evidence="10" id="KW-0325">Glycoprotein</keyword>
<protein>
    <recommendedName>
        <fullName evidence="14">Ionotropic glutamate receptor L-glutamate and glycine-binding domain-containing protein</fullName>
    </recommendedName>
</protein>
<dbReference type="Pfam" id="PF10613">
    <property type="entry name" value="Lig_chan-Glu_bd"/>
    <property type="match status" value="1"/>
</dbReference>
<feature type="non-terminal residue" evidence="15">
    <location>
        <position position="1"/>
    </location>
</feature>
<proteinExistence type="inferred from homology"/>
<evidence type="ECO:0000313" key="15">
    <source>
        <dbReference type="EMBL" id="KAK8404757.1"/>
    </source>
</evidence>
<dbReference type="EMBL" id="JARAKH010000004">
    <property type="protein sequence ID" value="KAK8404757.1"/>
    <property type="molecule type" value="Genomic_DNA"/>
</dbReference>
<evidence type="ECO:0000256" key="3">
    <source>
        <dbReference type="ARBA" id="ARBA00022448"/>
    </source>
</evidence>
<keyword evidence="5 13" id="KW-0812">Transmembrane</keyword>
<evidence type="ECO:0000259" key="14">
    <source>
        <dbReference type="SMART" id="SM00918"/>
    </source>
</evidence>
<dbReference type="InterPro" id="IPR052192">
    <property type="entry name" value="Insect_Ionotropic_Sensory_Rcpt"/>
</dbReference>
<dbReference type="Gene3D" id="1.10.287.70">
    <property type="match status" value="1"/>
</dbReference>
<keyword evidence="6 13" id="KW-1133">Transmembrane helix</keyword>
<evidence type="ECO:0000256" key="5">
    <source>
        <dbReference type="ARBA" id="ARBA00022692"/>
    </source>
</evidence>
<keyword evidence="16" id="KW-1185">Reference proteome</keyword>
<name>A0AAW0UX98_SCYPA</name>
<dbReference type="InterPro" id="IPR001320">
    <property type="entry name" value="Iontro_rcpt_C"/>
</dbReference>
<dbReference type="SUPFAM" id="SSF53850">
    <property type="entry name" value="Periplasmic binding protein-like II"/>
    <property type="match status" value="1"/>
</dbReference>
<evidence type="ECO:0000256" key="7">
    <source>
        <dbReference type="ARBA" id="ARBA00023065"/>
    </source>
</evidence>
<evidence type="ECO:0000256" key="13">
    <source>
        <dbReference type="SAM" id="Phobius"/>
    </source>
</evidence>
<dbReference type="SMART" id="SM00918">
    <property type="entry name" value="Lig_chan-Glu_bd"/>
    <property type="match status" value="1"/>
</dbReference>
<dbReference type="InterPro" id="IPR019594">
    <property type="entry name" value="Glu/Gly-bd"/>
</dbReference>
<evidence type="ECO:0000256" key="4">
    <source>
        <dbReference type="ARBA" id="ARBA00022475"/>
    </source>
</evidence>
<organism evidence="15 16">
    <name type="scientific">Scylla paramamosain</name>
    <name type="common">Mud crab</name>
    <dbReference type="NCBI Taxonomy" id="85552"/>
    <lineage>
        <taxon>Eukaryota</taxon>
        <taxon>Metazoa</taxon>
        <taxon>Ecdysozoa</taxon>
        <taxon>Arthropoda</taxon>
        <taxon>Crustacea</taxon>
        <taxon>Multicrustacea</taxon>
        <taxon>Malacostraca</taxon>
        <taxon>Eumalacostraca</taxon>
        <taxon>Eucarida</taxon>
        <taxon>Decapoda</taxon>
        <taxon>Pleocyemata</taxon>
        <taxon>Brachyura</taxon>
        <taxon>Eubrachyura</taxon>
        <taxon>Portunoidea</taxon>
        <taxon>Portunidae</taxon>
        <taxon>Portuninae</taxon>
        <taxon>Scylla</taxon>
    </lineage>
</organism>
<evidence type="ECO:0000256" key="6">
    <source>
        <dbReference type="ARBA" id="ARBA00022989"/>
    </source>
</evidence>
<feature type="transmembrane region" description="Helical" evidence="13">
    <location>
        <begin position="504"/>
        <end position="528"/>
    </location>
</feature>
<dbReference type="PANTHER" id="PTHR42643:SF24">
    <property type="entry name" value="IONOTROPIC RECEPTOR 60A"/>
    <property type="match status" value="1"/>
</dbReference>
<dbReference type="Gene3D" id="3.40.190.10">
    <property type="entry name" value="Periplasmic binding protein-like II"/>
    <property type="match status" value="1"/>
</dbReference>
<keyword evidence="8 13" id="KW-0472">Membrane</keyword>
<evidence type="ECO:0000256" key="1">
    <source>
        <dbReference type="ARBA" id="ARBA00004651"/>
    </source>
</evidence>
<dbReference type="PANTHER" id="PTHR42643">
    <property type="entry name" value="IONOTROPIC RECEPTOR 20A-RELATED"/>
    <property type="match status" value="1"/>
</dbReference>
<keyword evidence="12" id="KW-0407">Ion channel</keyword>
<evidence type="ECO:0000313" key="16">
    <source>
        <dbReference type="Proteomes" id="UP001487740"/>
    </source>
</evidence>
<keyword evidence="9" id="KW-0675">Receptor</keyword>
<comment type="similarity">
    <text evidence="2">Belongs to the glutamate-gated ion channel (TC 1.A.10.1) family.</text>
</comment>
<comment type="subcellular location">
    <subcellularLocation>
        <location evidence="1">Cell membrane</location>
        <topology evidence="1">Multi-pass membrane protein</topology>
    </subcellularLocation>
</comment>
<sequence>FGGKDGFLDDLQGRHNCIFPAASYLGIKETRDLPGMRPRGMARRHECLVVTSCWAMMMVANIYPTPTAAEIINTPTALSMSTRRLSGLRVKATVKAEVALKNEGSTLAAISVKMMQEVDSVAVIKVAAETWQPFFLIGQGDRGSQYSGIMWDLLLMLTSKMNVSVEIVPPSDGLWGVELPNGSWNGMLGMIQRQEVDMALGPFAISYPRTRVADFPASIFVLPHRVYLARPRGSSDLSDFVRLYHPTVWMLTIMCVVVMAAVVWVAMRVEGSIMTPQEHHKNRTSAVYVLLHVWSGLMQESWLWGAVGVSRWLMGLWFLATLVLMSTYSGLLVASLTVPRVSLPIRSVQQLVVQDNIPWRLEQGGIILHTFKTADVKLYKTLLEGSVGFFPDCYKSRRDIAEGRFAGLCDTLAGDLMVARSFSESGKCDFFSPRDNIVTHSYTMVLQKASPFMSLINFWLQELQERGWIDQLVRQRINNGTICQLPPGKEEGQRPAVPLTLSQMWGVFAIMGVGAGGAAVVFLLELIMRQTCCLMELLLPSTTQ</sequence>
<evidence type="ECO:0000256" key="9">
    <source>
        <dbReference type="ARBA" id="ARBA00023170"/>
    </source>
</evidence>
<gene>
    <name evidence="15" type="ORF">O3P69_007775</name>
</gene>
<accession>A0AAW0UX98</accession>
<keyword evidence="11" id="KW-1071">Ligand-gated ion channel</keyword>
<evidence type="ECO:0000256" key="8">
    <source>
        <dbReference type="ARBA" id="ARBA00023136"/>
    </source>
</evidence>
<evidence type="ECO:0000256" key="2">
    <source>
        <dbReference type="ARBA" id="ARBA00008685"/>
    </source>
</evidence>
<keyword evidence="7" id="KW-0406">Ion transport</keyword>
<keyword evidence="3" id="KW-0813">Transport</keyword>
<reference evidence="15 16" key="1">
    <citation type="submission" date="2023-03" db="EMBL/GenBank/DDBJ databases">
        <title>High-quality genome of Scylla paramamosain provides insights in environmental adaptation.</title>
        <authorList>
            <person name="Zhang L."/>
        </authorList>
    </citation>
    <scope>NUCLEOTIDE SEQUENCE [LARGE SCALE GENOMIC DNA]</scope>
    <source>
        <strain evidence="15">LZ_2023a</strain>
        <tissue evidence="15">Muscle</tissue>
    </source>
</reference>
<feature type="transmembrane region" description="Helical" evidence="13">
    <location>
        <begin position="248"/>
        <end position="266"/>
    </location>
</feature>
<feature type="domain" description="Ionotropic glutamate receptor L-glutamate and glycine-binding" evidence="14">
    <location>
        <begin position="133"/>
        <end position="193"/>
    </location>
</feature>
<keyword evidence="4" id="KW-1003">Cell membrane</keyword>
<dbReference type="Proteomes" id="UP001487740">
    <property type="component" value="Unassembled WGS sequence"/>
</dbReference>
<comment type="caution">
    <text evidence="15">The sequence shown here is derived from an EMBL/GenBank/DDBJ whole genome shotgun (WGS) entry which is preliminary data.</text>
</comment>
<feature type="transmembrane region" description="Helical" evidence="13">
    <location>
        <begin position="316"/>
        <end position="338"/>
    </location>
</feature>
<evidence type="ECO:0000256" key="11">
    <source>
        <dbReference type="ARBA" id="ARBA00023286"/>
    </source>
</evidence>